<keyword evidence="12" id="KW-1185">Reference proteome</keyword>
<dbReference type="GO" id="GO:0060271">
    <property type="term" value="P:cilium assembly"/>
    <property type="evidence" value="ECO:0007669"/>
    <property type="project" value="TreeGrafter"/>
</dbReference>
<proteinExistence type="inferred from homology"/>
<name>A0A653C1J7_CALMS</name>
<feature type="coiled-coil region" evidence="10">
    <location>
        <begin position="1454"/>
        <end position="1499"/>
    </location>
</feature>
<dbReference type="GO" id="GO:0005930">
    <property type="term" value="C:axoneme"/>
    <property type="evidence" value="ECO:0007669"/>
    <property type="project" value="UniProtKB-SubCell"/>
</dbReference>
<keyword evidence="3" id="KW-0853">WD repeat</keyword>
<dbReference type="Gene3D" id="2.130.10.10">
    <property type="entry name" value="YVTN repeat-like/Quinoprotein amine dehydrogenase"/>
    <property type="match status" value="2"/>
</dbReference>
<dbReference type="InterPro" id="IPR036322">
    <property type="entry name" value="WD40_repeat_dom_sf"/>
</dbReference>
<evidence type="ECO:0000256" key="2">
    <source>
        <dbReference type="ARBA" id="ARBA00022490"/>
    </source>
</evidence>
<dbReference type="Pfam" id="PF25828">
    <property type="entry name" value="CC_Cfap43"/>
    <property type="match status" value="1"/>
</dbReference>
<evidence type="ECO:0000256" key="1">
    <source>
        <dbReference type="ARBA" id="ARBA00004430"/>
    </source>
</evidence>
<organism evidence="11 12">
    <name type="scientific">Callosobruchus maculatus</name>
    <name type="common">Southern cowpea weevil</name>
    <name type="synonym">Pulse bruchid</name>
    <dbReference type="NCBI Taxonomy" id="64391"/>
    <lineage>
        <taxon>Eukaryota</taxon>
        <taxon>Metazoa</taxon>
        <taxon>Ecdysozoa</taxon>
        <taxon>Arthropoda</taxon>
        <taxon>Hexapoda</taxon>
        <taxon>Insecta</taxon>
        <taxon>Pterygota</taxon>
        <taxon>Neoptera</taxon>
        <taxon>Endopterygota</taxon>
        <taxon>Coleoptera</taxon>
        <taxon>Polyphaga</taxon>
        <taxon>Cucujiformia</taxon>
        <taxon>Chrysomeloidea</taxon>
        <taxon>Chrysomelidae</taxon>
        <taxon>Bruchinae</taxon>
        <taxon>Bruchini</taxon>
        <taxon>Callosobruchus</taxon>
    </lineage>
</organism>
<reference evidence="11 12" key="1">
    <citation type="submission" date="2019-01" db="EMBL/GenBank/DDBJ databases">
        <authorList>
            <person name="Sayadi A."/>
        </authorList>
    </citation>
    <scope>NUCLEOTIDE SEQUENCE [LARGE SCALE GENOMIC DNA]</scope>
</reference>
<evidence type="ECO:0000313" key="11">
    <source>
        <dbReference type="EMBL" id="VEN41836.1"/>
    </source>
</evidence>
<keyword evidence="4" id="KW-0677">Repeat</keyword>
<evidence type="ECO:0000313" key="12">
    <source>
        <dbReference type="Proteomes" id="UP000410492"/>
    </source>
</evidence>
<evidence type="ECO:0000256" key="3">
    <source>
        <dbReference type="ARBA" id="ARBA00022574"/>
    </source>
</evidence>
<evidence type="ECO:0000256" key="9">
    <source>
        <dbReference type="ARBA" id="ARBA00023662"/>
    </source>
</evidence>
<evidence type="ECO:0000256" key="7">
    <source>
        <dbReference type="ARBA" id="ARBA00023273"/>
    </source>
</evidence>
<dbReference type="Proteomes" id="UP000410492">
    <property type="component" value="Unassembled WGS sequence"/>
</dbReference>
<keyword evidence="6" id="KW-0206">Cytoskeleton</keyword>
<dbReference type="PANTHER" id="PTHR14885:SF1">
    <property type="entry name" value="CILIA- AND FLAGELLA-ASSOCIATED PROTEIN 43"/>
    <property type="match status" value="1"/>
</dbReference>
<evidence type="ECO:0000256" key="6">
    <source>
        <dbReference type="ARBA" id="ARBA00023212"/>
    </source>
</evidence>
<feature type="coiled-coil region" evidence="10">
    <location>
        <begin position="923"/>
        <end position="950"/>
    </location>
</feature>
<comment type="similarity">
    <text evidence="8">Belongs to the CFAP43 family.</text>
</comment>
<dbReference type="EMBL" id="CAACVG010006800">
    <property type="protein sequence ID" value="VEN41836.1"/>
    <property type="molecule type" value="Genomic_DNA"/>
</dbReference>
<dbReference type="SUPFAM" id="SSF50978">
    <property type="entry name" value="WD40 repeat-like"/>
    <property type="match status" value="1"/>
</dbReference>
<keyword evidence="7" id="KW-0966">Cell projection</keyword>
<dbReference type="OrthoDB" id="535167at2759"/>
<comment type="subcellular location">
    <subcellularLocation>
        <location evidence="1">Cytoplasm</location>
        <location evidence="1">Cytoskeleton</location>
        <location evidence="1">Cilium axoneme</location>
    </subcellularLocation>
</comment>
<feature type="coiled-coil region" evidence="10">
    <location>
        <begin position="1156"/>
        <end position="1190"/>
    </location>
</feature>
<evidence type="ECO:0000256" key="4">
    <source>
        <dbReference type="ARBA" id="ARBA00022737"/>
    </source>
</evidence>
<sequence>MQKASLNPAEWIKVGCINHICFIWKDVVCYHVGCYIHFINLTSGEEMIHTATSHNINGDGVAVVTGHRTMYTFAYAENCISPIVFVKAYPGCETVCQFTDGVSEGYSSMTFSETSLLIALGNLPNFSITIWNWRSQEKFADLPNSGIYVDSQILRCSWGKPPNMLQLGRGSLKLSVWDLYTCCKKTVLAKHVVKVPDVKGTGKFNDVLWTTEGAALVVDMRGNVYNIDRDFAIESIIRADIDGEYNTSLNWYKGGLTVTGPNKEIRHYKKLDVWTCDWTIPLPYGLKHVICNKSDFLVAITVEDDLIKISNVDGISYLENQQSRINDICLIYPAGKYVVVLRHEKLLMACEVATGKVVSQLEFGKRLLCMVENPQFPYVAVGTADGYIYLVSFYNAKKPKKMASFHLYSKPFHKINFFEQGLILVAANMDEGIFFIIEGYPGTQMKVVAQVLAERQIVDFMLVASRACHRLFAIPVTGNQLSGNRILRFCVLSKEEINVKEFEIEQDTLYHRLLPMKDINRDRIFYALPCKSRSIHILETKRGDPLAKFAGEIKTGHQLRKFQMSINQYHAVTWGFDGFVIVRTADFEDCIGWCAPHHRYVGGVLKAYVDPLETYVVTLGRTGLVVCTRLTNEEPDEGRRADLEDLMDSQRFQLMFKRPTLGFLPDGRFEGKSWIEVEEILRTEREEELCRVERKRIMTEFLSIKKALQQLVTQNLEGPENEKIDLLEFYLDTSTYFQKRNQNKEDCRYMESYLKALIVAQDKVSEHIIKTYWEPMDVKGRLLKGIFVNTMCNLYVLLPPDQEGLKRLAWIEELRKIEKILSAHDQFEPWLPLKKDELEDNMSTQVKLPHDYARLTGDEYLEESGFAQLPVDTQIAILGTVCMLYVDRSPAHYRQGFATTFYQFDLQEKLCEQEIVKLKQRYNAFFNATMELKEKEMDNIREKHARLRHIISEYNYFSKDKIYLDIVDPQWSQHERPWLIMQVLDEEMTITPYISPSEQAILDAKAAEEERIRLAMLADDFRERALMKMMNGVLEVKWEDELKKDVPKPKCMLEKDPAKFTEEDLRAVRDYEEKVAFLKSERERYKNILDSEFTKIATSVRDSIRKFNQKVKETVEYKMLIDSGMNHESLRVNRSRDNEERRIALFAKEVEYTKQIKDTEAIMDKVKETIADLNKEMDECRNNLETLSTKEKILDKAFRRDIQELSPIVQEFAIKLYKKRPKPTYRVAITSAVLRDLAKCIISQERSLALTPECLDFLNAVDVLDEFVGLPPTIDEATWNIICKHRRLRIEYEVKLRAVQMQISDGEATLATLQRRVYFKKEKIAKLNVEIAKLRSDYLTNMHNTQMQIVLRRGLVEVPLTGSMHDFDDAILVPRKEIEEINTKIREAGSKKLQTILQNMAFHRVIMATEWEHQKERMEINDLIEQTNDVKSVKFTREMQQYIKAKAMGRKTEADSFEQEMEAMTANYESTIKDKREKYAKLHKQINFYKEQNVNLDQAIQNINIDVCYLKIHEEHDLASKEKEMVDARMNALLRRSNLIQQIQENHQEILVLQTELELLRLKTYPTFQYKVINTE</sequence>
<keyword evidence="2" id="KW-0963">Cytoplasm</keyword>
<dbReference type="GO" id="GO:0003341">
    <property type="term" value="P:cilium movement"/>
    <property type="evidence" value="ECO:0007669"/>
    <property type="project" value="UniProtKB-ARBA"/>
</dbReference>
<accession>A0A653C1J7</accession>
<evidence type="ECO:0000256" key="8">
    <source>
        <dbReference type="ARBA" id="ARBA00023605"/>
    </source>
</evidence>
<dbReference type="InterPro" id="IPR015943">
    <property type="entry name" value="WD40/YVTN_repeat-like_dom_sf"/>
</dbReference>
<protein>
    <recommendedName>
        <fullName evidence="9">Cilia- and flagella-associated protein 43</fullName>
    </recommendedName>
</protein>
<dbReference type="PANTHER" id="PTHR14885">
    <property type="entry name" value="CILIA- AND FLAGELLA-ASSOCIATED PROTEIN 43-RELATED"/>
    <property type="match status" value="1"/>
</dbReference>
<evidence type="ECO:0000256" key="10">
    <source>
        <dbReference type="SAM" id="Coils"/>
    </source>
</evidence>
<evidence type="ECO:0000256" key="5">
    <source>
        <dbReference type="ARBA" id="ARBA00023054"/>
    </source>
</evidence>
<gene>
    <name evidence="11" type="ORF">CALMAC_LOCUS5530</name>
</gene>
<keyword evidence="5 10" id="KW-0175">Coiled coil</keyword>